<keyword evidence="1" id="KW-0614">Plasmid</keyword>
<dbReference type="GeneID" id="69059690"/>
<sequence length="130" mass="14851">MNQGHRIETVINGHHVNKNHYFSLKSYQWRVRHHKTVGKKNLAIGQLAWVEVTGQPKPVLVIITGIHTLSEAADRQVARQLKTVKTITTNSVKDLDAITRDNFDQYLAAHPQGDAFYRPKNELTTQNESR</sequence>
<organism evidence="1 2">
    <name type="scientific">Lentilactobacillus hilgardii</name>
    <name type="common">Lactobacillus hilgardii</name>
    <dbReference type="NCBI Taxonomy" id="1588"/>
    <lineage>
        <taxon>Bacteria</taxon>
        <taxon>Bacillati</taxon>
        <taxon>Bacillota</taxon>
        <taxon>Bacilli</taxon>
        <taxon>Lactobacillales</taxon>
        <taxon>Lactobacillaceae</taxon>
        <taxon>Lentilactobacillus</taxon>
    </lineage>
</organism>
<dbReference type="Pfam" id="PF19157">
    <property type="entry name" value="DUF5839"/>
    <property type="match status" value="1"/>
</dbReference>
<dbReference type="RefSeq" id="WP_159298874.1">
    <property type="nucleotide sequence ID" value="NZ_CP047124.1"/>
</dbReference>
<protein>
    <submittedName>
        <fullName evidence="1">Uncharacterized protein</fullName>
    </submittedName>
</protein>
<reference evidence="1 2" key="1">
    <citation type="submission" date="2019-12" db="EMBL/GenBank/DDBJ databases">
        <title>Lactobacillus hilgardii FLUB.</title>
        <authorList>
            <person name="Gustaw K."/>
        </authorList>
    </citation>
    <scope>NUCLEOTIDE SEQUENCE [LARGE SCALE GENOMIC DNA]</scope>
    <source>
        <strain evidence="1 2">FLUB</strain>
        <plasmid evidence="1 2">unnamed3</plasmid>
    </source>
</reference>
<geneLocation type="plasmid" evidence="1 2">
    <name>unnamed3</name>
</geneLocation>
<accession>A0A6P1EAG1</accession>
<proteinExistence type="predicted"/>
<dbReference type="AlphaFoldDB" id="A0A6P1EAG1"/>
<dbReference type="Proteomes" id="UP000465035">
    <property type="component" value="Plasmid unnamed3"/>
</dbReference>
<dbReference type="EMBL" id="CP047124">
    <property type="protein sequence ID" value="QHB53569.1"/>
    <property type="molecule type" value="Genomic_DNA"/>
</dbReference>
<dbReference type="InterPro" id="IPR043895">
    <property type="entry name" value="DUF5839"/>
</dbReference>
<evidence type="ECO:0000313" key="2">
    <source>
        <dbReference type="Proteomes" id="UP000465035"/>
    </source>
</evidence>
<evidence type="ECO:0000313" key="1">
    <source>
        <dbReference type="EMBL" id="QHB53569.1"/>
    </source>
</evidence>
<gene>
    <name evidence="1" type="ORF">GQR93_15110</name>
</gene>
<name>A0A6P1EAG1_LENHI</name>